<keyword evidence="4" id="KW-0648">Protein biosynthesis</keyword>
<dbReference type="Pfam" id="PF08699">
    <property type="entry name" value="ArgoL1"/>
    <property type="match status" value="1"/>
</dbReference>
<dbReference type="SUPFAM" id="SSF53098">
    <property type="entry name" value="Ribonuclease H-like"/>
    <property type="match status" value="1"/>
</dbReference>
<keyword evidence="2" id="KW-0812">Transmembrane</keyword>
<keyword evidence="4" id="KW-0396">Initiation factor</keyword>
<feature type="transmembrane region" description="Helical" evidence="2">
    <location>
        <begin position="197"/>
        <end position="218"/>
    </location>
</feature>
<dbReference type="InterPro" id="IPR003165">
    <property type="entry name" value="Piwi"/>
</dbReference>
<dbReference type="Pfam" id="PF02171">
    <property type="entry name" value="Piwi"/>
    <property type="match status" value="1"/>
</dbReference>
<reference evidence="5" key="1">
    <citation type="journal article" date="2013" name="Genome Announc.">
        <title>Draft genome sequence of the grapevine dieback fungus Eutypa lata UCR-EL1.</title>
        <authorList>
            <person name="Blanco-Ulate B."/>
            <person name="Rolshausen P.E."/>
            <person name="Cantu D."/>
        </authorList>
    </citation>
    <scope>NUCLEOTIDE SEQUENCE [LARGE SCALE GENOMIC DNA]</scope>
    <source>
        <strain evidence="5">UCR-EL1</strain>
    </source>
</reference>
<evidence type="ECO:0000259" key="3">
    <source>
        <dbReference type="PROSITE" id="PS50822"/>
    </source>
</evidence>
<protein>
    <submittedName>
        <fullName evidence="4">Putative eukaryotic translation initiation factor 2c 3 protein</fullName>
    </submittedName>
</protein>
<evidence type="ECO:0000313" key="4">
    <source>
        <dbReference type="EMBL" id="EMR69397.1"/>
    </source>
</evidence>
<dbReference type="SUPFAM" id="SSF101690">
    <property type="entry name" value="PAZ domain"/>
    <property type="match status" value="1"/>
</dbReference>
<dbReference type="InterPro" id="IPR036397">
    <property type="entry name" value="RNaseH_sf"/>
</dbReference>
<evidence type="ECO:0000313" key="5">
    <source>
        <dbReference type="Proteomes" id="UP000012174"/>
    </source>
</evidence>
<proteinExistence type="predicted"/>
<dbReference type="SMART" id="SM01163">
    <property type="entry name" value="DUF1785"/>
    <property type="match status" value="1"/>
</dbReference>
<keyword evidence="2" id="KW-1133">Transmembrane helix</keyword>
<dbReference type="Gene3D" id="3.30.420.10">
    <property type="entry name" value="Ribonuclease H-like superfamily/Ribonuclease H"/>
    <property type="match status" value="1"/>
</dbReference>
<dbReference type="GO" id="GO:0003676">
    <property type="term" value="F:nucleic acid binding"/>
    <property type="evidence" value="ECO:0007669"/>
    <property type="project" value="InterPro"/>
</dbReference>
<feature type="domain" description="Piwi" evidence="3">
    <location>
        <begin position="353"/>
        <end position="691"/>
    </location>
</feature>
<organism evidence="4 5">
    <name type="scientific">Eutypa lata (strain UCR-EL1)</name>
    <name type="common">Grapevine dieback disease fungus</name>
    <name type="synonym">Eutypa armeniacae</name>
    <dbReference type="NCBI Taxonomy" id="1287681"/>
    <lineage>
        <taxon>Eukaryota</taxon>
        <taxon>Fungi</taxon>
        <taxon>Dikarya</taxon>
        <taxon>Ascomycota</taxon>
        <taxon>Pezizomycotina</taxon>
        <taxon>Sordariomycetes</taxon>
        <taxon>Xylariomycetidae</taxon>
        <taxon>Xylariales</taxon>
        <taxon>Diatrypaceae</taxon>
        <taxon>Eutypa</taxon>
    </lineage>
</organism>
<accession>M7SYJ0</accession>
<dbReference type="GO" id="GO:0003743">
    <property type="term" value="F:translation initiation factor activity"/>
    <property type="evidence" value="ECO:0007669"/>
    <property type="project" value="UniProtKB-KW"/>
</dbReference>
<keyword evidence="5" id="KW-1185">Reference proteome</keyword>
<dbReference type="InterPro" id="IPR036085">
    <property type="entry name" value="PAZ_dom_sf"/>
</dbReference>
<dbReference type="InterPro" id="IPR012337">
    <property type="entry name" value="RNaseH-like_sf"/>
</dbReference>
<dbReference type="KEGG" id="ela:UCREL1_3586"/>
<dbReference type="PROSITE" id="PS50822">
    <property type="entry name" value="PIWI"/>
    <property type="match status" value="1"/>
</dbReference>
<dbReference type="AlphaFoldDB" id="M7SYJ0"/>
<sequence length="722" mass="81283">MYDYRLSKKHFHVDLQKCWRHEIEVTLKTNNEKNEAAKPTGIKLKILVRKALEILATADYYASDGKFVVTVKKLGGLSCSVADENEPSKLYTVKLSEPLNIDFGQILEFLRDTKTKWASSQITDPMATFITPSDALDTLGLILSHTARNKQGITTVGRSRFFDTGDQQSREPLSDSEWNLKIIRGFRQSVRPTDDSFLLNINATTAVFIPVTSVAYFISNSAWFEDKPRKDMTKYQALAARLVGARIAYKAGSKTRFKTIQGLGEKRTQNGSLPLFPHEHVFTLKAVNENMSAKLQAKFEESKRNGEYKISVQDYFEFQFGVKLSQELPLIDLAMDREGPVIPESQKSPIKGIHLVVLPDNNMDAKKIYGLVKKLGDIDFGFHTVSITPRKLTSPDKGGDIRGNVALKFNLKAGGINHLVKSKSMGFGLPFIGEGDTMVVGYDVSHPTGVGFSKEPGKGSAGEGKKPEDVKPPPPSFVGLVASVDKYLNNWPAVAWTNKSRVEMLDREKLRNSLKSRLELWKSRNEKFPGHIIVYRDGVSEGQYKEVLDVEVEAIREVCKEYGGETPIKLLFIITAKRHNTRFYLKPKNRGLPVSNPKNGLVVDSGITVTRNWDFFLQPHHCSRGTARPIHYIVLYDDFFRRRYDSGAANQLEQLTHDMSYSYGRATKAVSICPPVYYADLVCTRAKLHYEEHKIRPSPQAGAADYDPLKIHANVADRMYYI</sequence>
<evidence type="ECO:0000256" key="1">
    <source>
        <dbReference type="SAM" id="MobiDB-lite"/>
    </source>
</evidence>
<dbReference type="OrthoDB" id="10252740at2759"/>
<name>M7SYJ0_EUTLA</name>
<dbReference type="Proteomes" id="UP000012174">
    <property type="component" value="Unassembled WGS sequence"/>
</dbReference>
<feature type="region of interest" description="Disordered" evidence="1">
    <location>
        <begin position="450"/>
        <end position="474"/>
    </location>
</feature>
<evidence type="ECO:0000256" key="2">
    <source>
        <dbReference type="SAM" id="Phobius"/>
    </source>
</evidence>
<dbReference type="STRING" id="1287681.M7SYJ0"/>
<dbReference type="EMBL" id="KB706093">
    <property type="protein sequence ID" value="EMR69397.1"/>
    <property type="molecule type" value="Genomic_DNA"/>
</dbReference>
<gene>
    <name evidence="4" type="ORF">UCREL1_3586</name>
</gene>
<dbReference type="InterPro" id="IPR014811">
    <property type="entry name" value="ArgoL1"/>
</dbReference>
<dbReference type="SMART" id="SM00950">
    <property type="entry name" value="Piwi"/>
    <property type="match status" value="1"/>
</dbReference>
<dbReference type="eggNOG" id="KOG1041">
    <property type="taxonomic scope" value="Eukaryota"/>
</dbReference>
<keyword evidence="2" id="KW-0472">Membrane</keyword>
<dbReference type="PANTHER" id="PTHR22891">
    <property type="entry name" value="EUKARYOTIC TRANSLATION INITIATION FACTOR 2C"/>
    <property type="match status" value="1"/>
</dbReference>
<dbReference type="Gene3D" id="3.40.50.2300">
    <property type="match status" value="1"/>
</dbReference>
<dbReference type="HOGENOM" id="CLU_004544_4_1_1"/>